<comment type="caution">
    <text evidence="1">The sequence shown here is derived from an EMBL/GenBank/DDBJ whole genome shotgun (WGS) entry which is preliminary data.</text>
</comment>
<organism evidence="1 2">
    <name type="scientific">Candidatus Methanofastidiosum methylothiophilum</name>
    <dbReference type="NCBI Taxonomy" id="1705564"/>
    <lineage>
        <taxon>Archaea</taxon>
        <taxon>Methanobacteriati</taxon>
        <taxon>Methanobacteriota</taxon>
        <taxon>Stenosarchaea group</taxon>
        <taxon>Candidatus Methanofastidiosia</taxon>
        <taxon>Candidatus Methanofastidiosales</taxon>
        <taxon>Candidatus Methanofastidiosaceae</taxon>
        <taxon>Candidatus Methanofastidiosum</taxon>
    </lineage>
</organism>
<dbReference type="Proteomes" id="UP000075398">
    <property type="component" value="Unassembled WGS sequence"/>
</dbReference>
<sequence>MRKVEALPYTVEEGIKKVVTTLNKANIEYYTAGREIYINEDLLLNQDLEGEDRTFIQKIKDYLRNEIEADYAILSFDTAPKGSYIIIEYNNYATFSSLAKIFSLRPEDEVIEEKHFPEIKDTKIERELDIINRDISGEDYEFEEEDDEEDYDYINFGERNCKVCGSVIRRVTVHDKDGKIRDGYKCVNTNCLKIYIIR</sequence>
<evidence type="ECO:0000313" key="1">
    <source>
        <dbReference type="EMBL" id="KYC53721.1"/>
    </source>
</evidence>
<evidence type="ECO:0000313" key="2">
    <source>
        <dbReference type="Proteomes" id="UP000075398"/>
    </source>
</evidence>
<name>A0A150J946_9EURY</name>
<dbReference type="EMBL" id="LNGC01000002">
    <property type="protein sequence ID" value="KYC53721.1"/>
    <property type="molecule type" value="Genomic_DNA"/>
</dbReference>
<gene>
    <name evidence="1" type="ORF">AMQ22_00108</name>
</gene>
<accession>A0A150J946</accession>
<reference evidence="1 2" key="1">
    <citation type="journal article" date="2016" name="ISME J.">
        <title>Chasing the elusive Euryarchaeota class WSA2: genomes reveal a uniquely fastidious methyl-reducing methanogen.</title>
        <authorList>
            <person name="Nobu M.K."/>
            <person name="Narihiro T."/>
            <person name="Kuroda K."/>
            <person name="Mei R."/>
            <person name="Liu W.T."/>
        </authorList>
    </citation>
    <scope>NUCLEOTIDE SEQUENCE [LARGE SCALE GENOMIC DNA]</scope>
    <source>
        <strain evidence="1">U1lsi0528_Bin055</strain>
    </source>
</reference>
<dbReference type="AlphaFoldDB" id="A0A150J946"/>
<protein>
    <submittedName>
        <fullName evidence="1">Uncharacterized protein</fullName>
    </submittedName>
</protein>
<proteinExistence type="predicted"/>